<keyword evidence="1" id="KW-1133">Transmembrane helix</keyword>
<organism evidence="2 3">
    <name type="scientific">Paraphaeosphaeria minitans</name>
    <dbReference type="NCBI Taxonomy" id="565426"/>
    <lineage>
        <taxon>Eukaryota</taxon>
        <taxon>Fungi</taxon>
        <taxon>Dikarya</taxon>
        <taxon>Ascomycota</taxon>
        <taxon>Pezizomycotina</taxon>
        <taxon>Dothideomycetes</taxon>
        <taxon>Pleosporomycetidae</taxon>
        <taxon>Pleosporales</taxon>
        <taxon>Massarineae</taxon>
        <taxon>Didymosphaeriaceae</taxon>
        <taxon>Paraphaeosphaeria</taxon>
    </lineage>
</organism>
<dbReference type="AlphaFoldDB" id="A0A9P6GUF2"/>
<feature type="transmembrane region" description="Helical" evidence="1">
    <location>
        <begin position="290"/>
        <end position="308"/>
    </location>
</feature>
<keyword evidence="1" id="KW-0472">Membrane</keyword>
<dbReference type="OrthoDB" id="3916171at2759"/>
<protein>
    <recommendedName>
        <fullName evidence="4">Transmembrane protein</fullName>
    </recommendedName>
</protein>
<feature type="transmembrane region" description="Helical" evidence="1">
    <location>
        <begin position="229"/>
        <end position="251"/>
    </location>
</feature>
<keyword evidence="1" id="KW-0812">Transmembrane</keyword>
<comment type="caution">
    <text evidence="2">The sequence shown here is derived from an EMBL/GenBank/DDBJ whole genome shotgun (WGS) entry which is preliminary data.</text>
</comment>
<dbReference type="Proteomes" id="UP000756921">
    <property type="component" value="Unassembled WGS sequence"/>
</dbReference>
<evidence type="ECO:0008006" key="4">
    <source>
        <dbReference type="Google" id="ProtNLM"/>
    </source>
</evidence>
<gene>
    <name evidence="2" type="ORF">PMIN01_00987</name>
</gene>
<reference evidence="2" key="1">
    <citation type="journal article" date="2020" name="Mol. Plant Microbe Interact.">
        <title>Genome Sequence of the Biocontrol Agent Coniothyrium minitans strain Conio (IMI 134523).</title>
        <authorList>
            <person name="Patel D."/>
            <person name="Shittu T.A."/>
            <person name="Baroncelli R."/>
            <person name="Muthumeenakshi S."/>
            <person name="Osborne T.H."/>
            <person name="Janganan T.K."/>
            <person name="Sreenivasaprasad S."/>
        </authorList>
    </citation>
    <scope>NUCLEOTIDE SEQUENCE</scope>
    <source>
        <strain evidence="2">Conio</strain>
    </source>
</reference>
<sequence>MSDLGESSTAATADTSTVLSRNDDPWTLALRSETEYPLSLDELVDLNRAEARSHGFPSTVGTLTTTVLSSQKESSITKPTSAGTSYIVDGYTGKSKGKIVKTYASSLSATHGSGSEAEAEQDHVLLGVGDQFEGNTLRGAARARKRPRAERILRPKKVPLVIHYDGPLHVFSEEDLDPVIKHTSRCSKEMKYLRTRRMKKSGDMFADDEERVSPSEERNPAGRFSRGRLSAIIGLCVFIALTFALSVFAAHHTGKGRLACTKGIIFSATILISMCTVLGMVLARRALQEALLAGLLEFVVGFALVIEIRDFMEHVH</sequence>
<name>A0A9P6GUF2_9PLEO</name>
<evidence type="ECO:0000256" key="1">
    <source>
        <dbReference type="SAM" id="Phobius"/>
    </source>
</evidence>
<proteinExistence type="predicted"/>
<feature type="transmembrane region" description="Helical" evidence="1">
    <location>
        <begin position="263"/>
        <end position="283"/>
    </location>
</feature>
<keyword evidence="3" id="KW-1185">Reference proteome</keyword>
<accession>A0A9P6GUF2</accession>
<evidence type="ECO:0000313" key="2">
    <source>
        <dbReference type="EMBL" id="KAF9741448.1"/>
    </source>
</evidence>
<dbReference type="EMBL" id="WJXW01000001">
    <property type="protein sequence ID" value="KAF9741448.1"/>
    <property type="molecule type" value="Genomic_DNA"/>
</dbReference>
<evidence type="ECO:0000313" key="3">
    <source>
        <dbReference type="Proteomes" id="UP000756921"/>
    </source>
</evidence>